<evidence type="ECO:0008006" key="4">
    <source>
        <dbReference type="Google" id="ProtNLM"/>
    </source>
</evidence>
<proteinExistence type="predicted"/>
<dbReference type="PANTHER" id="PTHR47843:SF5">
    <property type="entry name" value="BTB_POZ DOMAIN PROTEIN"/>
    <property type="match status" value="1"/>
</dbReference>
<dbReference type="CDD" id="cd18186">
    <property type="entry name" value="BTB_POZ_ZBTB_KLHL-like"/>
    <property type="match status" value="1"/>
</dbReference>
<dbReference type="Gene3D" id="3.30.710.10">
    <property type="entry name" value="Potassium Channel Kv1.1, Chain A"/>
    <property type="match status" value="1"/>
</dbReference>
<feature type="region of interest" description="Disordered" evidence="1">
    <location>
        <begin position="101"/>
        <end position="165"/>
    </location>
</feature>
<name>W9XMT5_9EURO</name>
<dbReference type="EMBL" id="AMWN01000007">
    <property type="protein sequence ID" value="EXJ81523.1"/>
    <property type="molecule type" value="Genomic_DNA"/>
</dbReference>
<dbReference type="STRING" id="1182541.W9XMT5"/>
<evidence type="ECO:0000256" key="1">
    <source>
        <dbReference type="SAM" id="MobiDB-lite"/>
    </source>
</evidence>
<dbReference type="HOGENOM" id="CLU_062871_0_0_1"/>
<dbReference type="Proteomes" id="UP000019484">
    <property type="component" value="Unassembled WGS sequence"/>
</dbReference>
<sequence>MELLTTFEKYCSLSLPLSTYLPELRFFQSGTVTIYAGKERRELAVHKAILSESGSPSLQKLAEPGWRESSEGCIDWTHTSTPTVERVLTWLYLRDYTSPDPIRREGSVRSEEADNIVDGQDPKVREDTQSVAGQYGEIEESNEAVEPLAEAEAAPEPPPEPDYSDVEDLELQNAILDSCSQRPLTPLGTCVGLPPVTTTYKTAAGLFEEEEFPIHSFSYREPLLAHVEVYSFGKYHFLRGLQDLALQRMIVTLRKIDCSVKYAREELGEIIEFAYDNIDATGDGEEPMRKLLSQFAAANYTSLLHGSFETLFGRGGEFTLDLARKLSRRLLAHGVSGRLVEDELEQRIQTLEVRVQERDETIKSLNVSLNDLREWGRGFNRRGSRGRYR</sequence>
<feature type="compositionally biased region" description="Basic and acidic residues" evidence="1">
    <location>
        <begin position="101"/>
        <end position="112"/>
    </location>
</feature>
<accession>W9XMT5</accession>
<dbReference type="PANTHER" id="PTHR47843">
    <property type="entry name" value="BTB DOMAIN-CONTAINING PROTEIN-RELATED"/>
    <property type="match status" value="1"/>
</dbReference>
<protein>
    <recommendedName>
        <fullName evidence="4">BTB domain-containing protein</fullName>
    </recommendedName>
</protein>
<evidence type="ECO:0000313" key="3">
    <source>
        <dbReference type="Proteomes" id="UP000019484"/>
    </source>
</evidence>
<comment type="caution">
    <text evidence="2">The sequence shown here is derived from an EMBL/GenBank/DDBJ whole genome shotgun (WGS) entry which is preliminary data.</text>
</comment>
<dbReference type="AlphaFoldDB" id="W9XMT5"/>
<gene>
    <name evidence="2" type="ORF">A1O1_07587</name>
</gene>
<reference evidence="2 3" key="1">
    <citation type="submission" date="2013-03" db="EMBL/GenBank/DDBJ databases">
        <title>The Genome Sequence of Capronia coronata CBS 617.96.</title>
        <authorList>
            <consortium name="The Broad Institute Genomics Platform"/>
            <person name="Cuomo C."/>
            <person name="de Hoog S."/>
            <person name="Gorbushina A."/>
            <person name="Walker B."/>
            <person name="Young S.K."/>
            <person name="Zeng Q."/>
            <person name="Gargeya S."/>
            <person name="Fitzgerald M."/>
            <person name="Haas B."/>
            <person name="Abouelleil A."/>
            <person name="Allen A.W."/>
            <person name="Alvarado L."/>
            <person name="Arachchi H.M."/>
            <person name="Berlin A.M."/>
            <person name="Chapman S.B."/>
            <person name="Gainer-Dewar J."/>
            <person name="Goldberg J."/>
            <person name="Griggs A."/>
            <person name="Gujja S."/>
            <person name="Hansen M."/>
            <person name="Howarth C."/>
            <person name="Imamovic A."/>
            <person name="Ireland A."/>
            <person name="Larimer J."/>
            <person name="McCowan C."/>
            <person name="Murphy C."/>
            <person name="Pearson M."/>
            <person name="Poon T.W."/>
            <person name="Priest M."/>
            <person name="Roberts A."/>
            <person name="Saif S."/>
            <person name="Shea T."/>
            <person name="Sisk P."/>
            <person name="Sykes S."/>
            <person name="Wortman J."/>
            <person name="Nusbaum C."/>
            <person name="Birren B."/>
        </authorList>
    </citation>
    <scope>NUCLEOTIDE SEQUENCE [LARGE SCALE GENOMIC DNA]</scope>
    <source>
        <strain evidence="2 3">CBS 617.96</strain>
    </source>
</reference>
<dbReference type="InterPro" id="IPR011333">
    <property type="entry name" value="SKP1/BTB/POZ_sf"/>
</dbReference>
<dbReference type="GeneID" id="19162443"/>
<feature type="compositionally biased region" description="Low complexity" evidence="1">
    <location>
        <begin position="144"/>
        <end position="154"/>
    </location>
</feature>
<evidence type="ECO:0000313" key="2">
    <source>
        <dbReference type="EMBL" id="EXJ81523.1"/>
    </source>
</evidence>
<dbReference type="RefSeq" id="XP_007726644.1">
    <property type="nucleotide sequence ID" value="XM_007728454.1"/>
</dbReference>
<keyword evidence="3" id="KW-1185">Reference proteome</keyword>
<dbReference type="OrthoDB" id="9997739at2759"/>
<organism evidence="2 3">
    <name type="scientific">Capronia coronata CBS 617.96</name>
    <dbReference type="NCBI Taxonomy" id="1182541"/>
    <lineage>
        <taxon>Eukaryota</taxon>
        <taxon>Fungi</taxon>
        <taxon>Dikarya</taxon>
        <taxon>Ascomycota</taxon>
        <taxon>Pezizomycotina</taxon>
        <taxon>Eurotiomycetes</taxon>
        <taxon>Chaetothyriomycetidae</taxon>
        <taxon>Chaetothyriales</taxon>
        <taxon>Herpotrichiellaceae</taxon>
        <taxon>Capronia</taxon>
    </lineage>
</organism>
<dbReference type="eggNOG" id="ENOG502SU4D">
    <property type="taxonomic scope" value="Eukaryota"/>
</dbReference>